<organism evidence="1 2">
    <name type="scientific">Roseomonas indoligenes</name>
    <dbReference type="NCBI Taxonomy" id="2820811"/>
    <lineage>
        <taxon>Bacteria</taxon>
        <taxon>Pseudomonadati</taxon>
        <taxon>Pseudomonadota</taxon>
        <taxon>Alphaproteobacteria</taxon>
        <taxon>Acetobacterales</taxon>
        <taxon>Roseomonadaceae</taxon>
        <taxon>Roseomonas</taxon>
    </lineage>
</organism>
<comment type="caution">
    <text evidence="1">The sequence shown here is derived from an EMBL/GenBank/DDBJ whole genome shotgun (WGS) entry which is preliminary data.</text>
</comment>
<dbReference type="Proteomes" id="UP000677537">
    <property type="component" value="Unassembled WGS sequence"/>
</dbReference>
<sequence length="269" mass="30167">MSGSAFYFGIPLLSKQVSPNWELTCSLVSRTVESCLLNEDADVRVVIACHEVPELKLSSDNLLEKVTFLQSDTPPPANDASKMERRQDKHRKMGALVEHASKDGSCHLFVLDADDVVSNSIVSHIRSKGNTSIIFRVGYVFNEKTQEIYLRERFDQFCGSACALFFGANGKGGTNLDGDGLSKVPMSHKLWQKLIERFGGAWQKSREPHVVYIKNHGSNLSFLGDDGVFDPSRPLRFEAQFSEERIEETAEKVELSEIAKVFPLLRIQR</sequence>
<evidence type="ECO:0000313" key="1">
    <source>
        <dbReference type="EMBL" id="MBP0495946.1"/>
    </source>
</evidence>
<reference evidence="1" key="1">
    <citation type="submission" date="2021-03" db="EMBL/GenBank/DDBJ databases">
        <authorList>
            <person name="So Y."/>
        </authorList>
    </citation>
    <scope>NUCLEOTIDE SEQUENCE</scope>
    <source>
        <strain evidence="1">SG15</strain>
    </source>
</reference>
<accession>A0A940N4R2</accession>
<evidence type="ECO:0000313" key="2">
    <source>
        <dbReference type="Proteomes" id="UP000677537"/>
    </source>
</evidence>
<protein>
    <submittedName>
        <fullName evidence="1">Uncharacterized protein</fullName>
    </submittedName>
</protein>
<proteinExistence type="predicted"/>
<dbReference type="AlphaFoldDB" id="A0A940N4R2"/>
<dbReference type="RefSeq" id="WP_209376742.1">
    <property type="nucleotide sequence ID" value="NZ_JAGIZA010000024.1"/>
</dbReference>
<name>A0A940N4R2_9PROT</name>
<dbReference type="EMBL" id="JAGIZA010000024">
    <property type="protein sequence ID" value="MBP0495946.1"/>
    <property type="molecule type" value="Genomic_DNA"/>
</dbReference>
<keyword evidence="2" id="KW-1185">Reference proteome</keyword>
<gene>
    <name evidence="1" type="ORF">J5Y10_24395</name>
</gene>